<keyword evidence="9" id="KW-1185">Reference proteome</keyword>
<evidence type="ECO:0000313" key="9">
    <source>
        <dbReference type="Proteomes" id="UP001652625"/>
    </source>
</evidence>
<feature type="transmembrane region" description="Helical" evidence="7">
    <location>
        <begin position="252"/>
        <end position="273"/>
    </location>
</feature>
<name>A0ABM4C3N0_HYDVU</name>
<feature type="transmembrane region" description="Helical" evidence="7">
    <location>
        <begin position="1298"/>
        <end position="1314"/>
    </location>
</feature>
<feature type="domain" description="ABC transporter" evidence="8">
    <location>
        <begin position="1424"/>
        <end position="1656"/>
    </location>
</feature>
<dbReference type="RefSeq" id="XP_065656163.1">
    <property type="nucleotide sequence ID" value="XM_065800091.1"/>
</dbReference>
<proteinExistence type="predicted"/>
<dbReference type="InterPro" id="IPR027417">
    <property type="entry name" value="P-loop_NTPase"/>
</dbReference>
<feature type="transmembrane region" description="Helical" evidence="7">
    <location>
        <begin position="359"/>
        <end position="376"/>
    </location>
</feature>
<dbReference type="Gene3D" id="3.40.50.300">
    <property type="entry name" value="P-loop containing nucleotide triphosphate hydrolases"/>
    <property type="match status" value="2"/>
</dbReference>
<feature type="transmembrane region" description="Helical" evidence="7">
    <location>
        <begin position="1184"/>
        <end position="1201"/>
    </location>
</feature>
<dbReference type="Pfam" id="PF12698">
    <property type="entry name" value="ABC2_membrane_3"/>
    <property type="match status" value="2"/>
</dbReference>
<feature type="transmembrane region" description="Helical" evidence="7">
    <location>
        <begin position="1155"/>
        <end position="1177"/>
    </location>
</feature>
<evidence type="ECO:0000256" key="1">
    <source>
        <dbReference type="ARBA" id="ARBA00004141"/>
    </source>
</evidence>
<dbReference type="GeneID" id="100210710"/>
<dbReference type="InterPro" id="IPR003439">
    <property type="entry name" value="ABC_transporter-like_ATP-bd"/>
</dbReference>
<evidence type="ECO:0000313" key="12">
    <source>
        <dbReference type="RefSeq" id="XP_065656164.1"/>
    </source>
</evidence>
<feature type="transmembrane region" description="Helical" evidence="7">
    <location>
        <begin position="887"/>
        <end position="906"/>
    </location>
</feature>
<evidence type="ECO:0000256" key="6">
    <source>
        <dbReference type="ARBA" id="ARBA00023136"/>
    </source>
</evidence>
<keyword evidence="6 7" id="KW-0472">Membrane</keyword>
<dbReference type="InterPro" id="IPR026082">
    <property type="entry name" value="ABCA"/>
</dbReference>
<feature type="transmembrane region" description="Helical" evidence="7">
    <location>
        <begin position="1236"/>
        <end position="1257"/>
    </location>
</feature>
<dbReference type="InterPro" id="IPR003593">
    <property type="entry name" value="AAA+_ATPase"/>
</dbReference>
<evidence type="ECO:0000259" key="8">
    <source>
        <dbReference type="PROSITE" id="PS50893"/>
    </source>
</evidence>
<dbReference type="InterPro" id="IPR013525">
    <property type="entry name" value="ABC2_TM"/>
</dbReference>
<dbReference type="RefSeq" id="XP_065656165.1">
    <property type="nucleotide sequence ID" value="XM_065800093.1"/>
</dbReference>
<keyword evidence="3" id="KW-0547">Nucleotide-binding</keyword>
<keyword evidence="5 7" id="KW-1133">Transmembrane helix</keyword>
<dbReference type="PANTHER" id="PTHR19229:SF268">
    <property type="entry name" value="ABC TRANSPORTER DOMAIN-CONTAINING PROTEIN"/>
    <property type="match status" value="1"/>
</dbReference>
<dbReference type="CDD" id="cd03263">
    <property type="entry name" value="ABC_subfamily_A"/>
    <property type="match status" value="2"/>
</dbReference>
<evidence type="ECO:0000256" key="2">
    <source>
        <dbReference type="ARBA" id="ARBA00022692"/>
    </source>
</evidence>
<comment type="subcellular location">
    <subcellularLocation>
        <location evidence="1">Membrane</location>
        <topology evidence="1">Multi-pass membrane protein</topology>
    </subcellularLocation>
</comment>
<evidence type="ECO:0000256" key="7">
    <source>
        <dbReference type="SAM" id="Phobius"/>
    </source>
</evidence>
<keyword evidence="4" id="KW-0067">ATP-binding</keyword>
<evidence type="ECO:0000313" key="10">
    <source>
        <dbReference type="RefSeq" id="XP_065656162.1"/>
    </source>
</evidence>
<feature type="transmembrane region" description="Helical" evidence="7">
    <location>
        <begin position="294"/>
        <end position="316"/>
    </location>
</feature>
<gene>
    <name evidence="10 11 12 13" type="primary">LOC100210710</name>
</gene>
<feature type="transmembrane region" description="Helical" evidence="7">
    <location>
        <begin position="1356"/>
        <end position="1377"/>
    </location>
</feature>
<accession>A0ABM4C3N0</accession>
<organism evidence="9 11">
    <name type="scientific">Hydra vulgaris</name>
    <name type="common">Hydra</name>
    <name type="synonym">Hydra attenuata</name>
    <dbReference type="NCBI Taxonomy" id="6087"/>
    <lineage>
        <taxon>Eukaryota</taxon>
        <taxon>Metazoa</taxon>
        <taxon>Cnidaria</taxon>
        <taxon>Hydrozoa</taxon>
        <taxon>Hydroidolina</taxon>
        <taxon>Anthoathecata</taxon>
        <taxon>Aplanulata</taxon>
        <taxon>Hydridae</taxon>
        <taxon>Hydra</taxon>
    </lineage>
</organism>
<evidence type="ECO:0000313" key="13">
    <source>
        <dbReference type="RefSeq" id="XP_065656165.1"/>
    </source>
</evidence>
<dbReference type="Proteomes" id="UP001652625">
    <property type="component" value="Chromosome 06"/>
</dbReference>
<dbReference type="SMART" id="SM00382">
    <property type="entry name" value="AAA"/>
    <property type="match status" value="2"/>
</dbReference>
<feature type="transmembrane region" description="Helical" evidence="7">
    <location>
        <begin position="328"/>
        <end position="352"/>
    </location>
</feature>
<dbReference type="Pfam" id="PF23321">
    <property type="entry name" value="R1_ABCA1"/>
    <property type="match status" value="1"/>
</dbReference>
<feature type="transmembrane region" description="Helical" evidence="7">
    <location>
        <begin position="24"/>
        <end position="43"/>
    </location>
</feature>
<evidence type="ECO:0000313" key="11">
    <source>
        <dbReference type="RefSeq" id="XP_065656163.1"/>
    </source>
</evidence>
<dbReference type="PROSITE" id="PS50893">
    <property type="entry name" value="ABC_TRANSPORTER_2"/>
    <property type="match status" value="2"/>
</dbReference>
<evidence type="ECO:0000256" key="4">
    <source>
        <dbReference type="ARBA" id="ARBA00022840"/>
    </source>
</evidence>
<dbReference type="InterPro" id="IPR056264">
    <property type="entry name" value="R2_ABCA1-4-like"/>
</dbReference>
<dbReference type="RefSeq" id="XP_065656162.1">
    <property type="nucleotide sequence ID" value="XM_065800090.1"/>
</dbReference>
<feature type="transmembrane region" description="Helical" evidence="7">
    <location>
        <begin position="1263"/>
        <end position="1286"/>
    </location>
</feature>
<feature type="transmembrane region" description="Helical" evidence="7">
    <location>
        <begin position="435"/>
        <end position="456"/>
    </location>
</feature>
<protein>
    <submittedName>
        <fullName evidence="10 11">Phospholipid-transporting ATPase ABCA3 isoform X2</fullName>
    </submittedName>
</protein>
<dbReference type="RefSeq" id="XP_065656164.1">
    <property type="nucleotide sequence ID" value="XM_065800092.1"/>
</dbReference>
<dbReference type="PANTHER" id="PTHR19229">
    <property type="entry name" value="ATP-BINDING CASSETTE TRANSPORTER SUBFAMILY A ABCA"/>
    <property type="match status" value="1"/>
</dbReference>
<dbReference type="SUPFAM" id="SSF52540">
    <property type="entry name" value="P-loop containing nucleoside triphosphate hydrolases"/>
    <property type="match status" value="2"/>
</dbReference>
<evidence type="ECO:0000256" key="3">
    <source>
        <dbReference type="ARBA" id="ARBA00022741"/>
    </source>
</evidence>
<evidence type="ECO:0000256" key="5">
    <source>
        <dbReference type="ARBA" id="ARBA00022989"/>
    </source>
</evidence>
<keyword evidence="2 7" id="KW-0812">Transmembrane</keyword>
<reference evidence="10 11" key="1">
    <citation type="submission" date="2025-05" db="UniProtKB">
        <authorList>
            <consortium name="RefSeq"/>
        </authorList>
    </citation>
    <scope>IDENTIFICATION</scope>
</reference>
<sequence>MGRIFRKIRLLVWKNFVLQIRRPIGTAVEILLPVAFIALLILARTGIKENKKCFSSQPPYFPSSPAAIIEYKMLAQRSNGIKFENGPLKLLYWPINYNTNRLLQAASTNLNLVLATQGLNGSVFKSEQDVLTEAKEHQEHYLGAVTFQNVNNGTQLPKKIEYSIRLLHSTANLYTQQRSWMTKWVYPFFIPAGPRLKSFYKSPFLALQYYIDTGIIQAQTDNKTYQAVGILQQFPYPDYIEDLFYTIIKTTMPLVIVLAFEYTAVTIIKELVAEKESRLKESMKMMGLANWLHWLSWFIKNFLFWLCTIILLTILLKVGKVFPNSNGIFIFVFLLLYILSSIATLFFVSVLFSNAVRGMLFGALLWFASLAPYLSFSDDQSFKTLSRAGKTGSCILPNTCLGIIVQLISQWEAGKVGVQFNNLNSYFTVDDNFTIGQAFGMLIFDCFFYGILTWYIENVFPGEFGVPRPFYFPFQCSYWCGSKHIKNIALNQIDSKLVDSENCEAEPVGLEIGVCIKELRKVYKGATGDKVAVDRLSLNMYKGQITCLLGHNGAGKTTTMSILTGLYTPTSGTATINGKSIFKEMDRIRDSLGLCPQHNVLFDRLTVREHLEFFTGLKGISKDKACTEIDQMLLDIQLHDKANQQSSTLSGGMKRKLNCAIALIGGSETVFLDEPTSGMDPYARRATWGLLQKYRKNKTIILTTHFMDEADYLADRIAIMAEGKLKCCGSSLFLKKRYGVGYHLTLVKGNNFKETKTKSLFAEKIPTSKLVSNIGAEISYILDEENSKQFKGLFSVLEEQQLDYGISSFGVSVTTLEEVFLKVAESESNEPEDDVLKSEENLQLQYNVNKLESNSQIKLNSGLKRYLIQFQAMFIKRLLHSVREKKAVFTQIILPLLLVLIGLLLVTSSKNTQTDDPLLKLDLSMLKDRSSSLVVHFADYTFTPELKMMGLNYYKPIGVDLQDITIQSAQINSSNQANNVNLLYTSPTFSGNNDEACCQFKYFVLNQGCKNKILTKTDLKEKCLALKNTFGYSSCPLCIENNSTLCENSASALSSIDLNDQNVYYQEYILEESGKKLYDYFQKYVAGFSASNKKYSVWYSNQGWHTIAAAFSSGSNILLKFFTNSSDYEIVTNNFPLPRNTLEQIDLTARNGSNLSLVIFIAMACSFIAASFITFIVNERTSKAKHIQFVSGVNSICYWLGTFCWDFINYLVPALGIIILFAAFNPSDYTGQLGAIVLILILFGLAVLPFTYLLGFLFTNSLIAYSVVALLLMVISLAMVIAIFVLRLIDEVPLADKLNLLFAVIPTYALPQAFSDISSNLGKKTACTVNSITTLNCKANNITYFDNVLTWSYPGIGYLCFYMFAEFVVYFTIVLLIEEGFFVGGLFKTTASVSTIRDGEDEDVQAEKKHVNMMTYEDIKSHAVVVKDLSKVYRSNGMVAVDHLSFSIPKGECFGLLGVNGAGKTTTFGMLTGELSLSSGTAFLHGYNLQTQLKKVQQRIGYCPQFDALIGRMTGREMLRMFARLRGVPSNNIDEVVNAAIEQLNLSAWADKMCGDYSGGNKRKLSTAIAIVGDPAIVFLDEPTSGMDPVSRRFLWNTLIQKLNAGRSIVLTSHSMEECEALCTRLVIMVNGQFKCIGSIQHLKSRFGKGYSVMIKVMTDPTNQNGIAFSKNNPAYSSENNETIYDLNTVQLHGNQLEKTQHIKEFMENTFPGSILIEDRQGLLQYQILNSDIRWSQMFGALEENSVRLGIIDYSVSQTTLDQVFINFAKYQHSEERAKRNVCCSCSCF</sequence>
<feature type="transmembrane region" description="Helical" evidence="7">
    <location>
        <begin position="1207"/>
        <end position="1224"/>
    </location>
</feature>
<feature type="domain" description="ABC transporter" evidence="8">
    <location>
        <begin position="514"/>
        <end position="747"/>
    </location>
</feature>
<dbReference type="Pfam" id="PF00005">
    <property type="entry name" value="ABC_tran"/>
    <property type="match status" value="2"/>
</dbReference>